<dbReference type="Pfam" id="PF10012">
    <property type="entry name" value="DUF2255"/>
    <property type="match status" value="1"/>
</dbReference>
<dbReference type="Proteomes" id="UP001500967">
    <property type="component" value="Unassembled WGS sequence"/>
</dbReference>
<keyword evidence="2" id="KW-1185">Reference proteome</keyword>
<dbReference type="RefSeq" id="WP_344653581.1">
    <property type="nucleotide sequence ID" value="NZ_BAAAGX010000033.1"/>
</dbReference>
<comment type="caution">
    <text evidence="1">The sequence shown here is derived from an EMBL/GenBank/DDBJ whole genome shotgun (WGS) entry which is preliminary data.</text>
</comment>
<evidence type="ECO:0000313" key="2">
    <source>
        <dbReference type="Proteomes" id="UP001500967"/>
    </source>
</evidence>
<accession>A0ABN0V4Q3</accession>
<protein>
    <recommendedName>
        <fullName evidence="3">DUF2255 family protein</fullName>
    </recommendedName>
</protein>
<reference evidence="1 2" key="1">
    <citation type="journal article" date="2019" name="Int. J. Syst. Evol. Microbiol.">
        <title>The Global Catalogue of Microorganisms (GCM) 10K type strain sequencing project: providing services to taxonomists for standard genome sequencing and annotation.</title>
        <authorList>
            <consortium name="The Broad Institute Genomics Platform"/>
            <consortium name="The Broad Institute Genome Sequencing Center for Infectious Disease"/>
            <person name="Wu L."/>
            <person name="Ma J."/>
        </authorList>
    </citation>
    <scope>NUCLEOTIDE SEQUENCE [LARGE SCALE GENOMIC DNA]</scope>
    <source>
        <strain evidence="1 2">JCM 10425</strain>
    </source>
</reference>
<organism evidence="1 2">
    <name type="scientific">Cryptosporangium japonicum</name>
    <dbReference type="NCBI Taxonomy" id="80872"/>
    <lineage>
        <taxon>Bacteria</taxon>
        <taxon>Bacillati</taxon>
        <taxon>Actinomycetota</taxon>
        <taxon>Actinomycetes</taxon>
        <taxon>Cryptosporangiales</taxon>
        <taxon>Cryptosporangiaceae</taxon>
        <taxon>Cryptosporangium</taxon>
    </lineage>
</organism>
<evidence type="ECO:0000313" key="1">
    <source>
        <dbReference type="EMBL" id="GAA0275316.1"/>
    </source>
</evidence>
<gene>
    <name evidence="1" type="ORF">GCM10009539_73880</name>
</gene>
<evidence type="ECO:0008006" key="3">
    <source>
        <dbReference type="Google" id="ProtNLM"/>
    </source>
</evidence>
<name>A0ABN0V4Q3_9ACTN</name>
<dbReference type="EMBL" id="BAAAGX010000033">
    <property type="protein sequence ID" value="GAA0275316.1"/>
    <property type="molecule type" value="Genomic_DNA"/>
</dbReference>
<sequence>MDRTEPTRAWTPDELAALENSPLIRVAAARPDGTAGPFALIGHVRLGQDELIRSLNGVTGAWYRRATRAGRGEIDVAGRRITVVFVRDVGRETEVDQALRARYGRDSGVRRMTGPAAREATLRVVPLDH</sequence>
<proteinExistence type="predicted"/>
<dbReference type="InterPro" id="IPR016888">
    <property type="entry name" value="UCP028498"/>
</dbReference>